<reference evidence="1" key="1">
    <citation type="submission" date="2018-02" db="EMBL/GenBank/DDBJ databases">
        <title>Rhizophora mucronata_Transcriptome.</title>
        <authorList>
            <person name="Meera S.P."/>
            <person name="Sreeshan A."/>
            <person name="Augustine A."/>
        </authorList>
    </citation>
    <scope>NUCLEOTIDE SEQUENCE</scope>
    <source>
        <tissue evidence="1">Leaf</tissue>
    </source>
</reference>
<accession>A0A2P2Q6B4</accession>
<organism evidence="1">
    <name type="scientific">Rhizophora mucronata</name>
    <name type="common">Asiatic mangrove</name>
    <dbReference type="NCBI Taxonomy" id="61149"/>
    <lineage>
        <taxon>Eukaryota</taxon>
        <taxon>Viridiplantae</taxon>
        <taxon>Streptophyta</taxon>
        <taxon>Embryophyta</taxon>
        <taxon>Tracheophyta</taxon>
        <taxon>Spermatophyta</taxon>
        <taxon>Magnoliopsida</taxon>
        <taxon>eudicotyledons</taxon>
        <taxon>Gunneridae</taxon>
        <taxon>Pentapetalae</taxon>
        <taxon>rosids</taxon>
        <taxon>fabids</taxon>
        <taxon>Malpighiales</taxon>
        <taxon>Rhizophoraceae</taxon>
        <taxon>Rhizophora</taxon>
    </lineage>
</organism>
<protein>
    <submittedName>
        <fullName evidence="1">Uncharacterized protein</fullName>
    </submittedName>
</protein>
<evidence type="ECO:0000313" key="1">
    <source>
        <dbReference type="EMBL" id="MBX62419.1"/>
    </source>
</evidence>
<sequence length="47" mass="5258">MRFARGIRSVAAVLSWAAKASTKRFNLSKALSMYNLQAFLACEHRKG</sequence>
<name>A0A2P2Q6B4_RHIMU</name>
<dbReference type="EMBL" id="GGEC01081935">
    <property type="protein sequence ID" value="MBX62419.1"/>
    <property type="molecule type" value="Transcribed_RNA"/>
</dbReference>
<proteinExistence type="predicted"/>
<dbReference type="AlphaFoldDB" id="A0A2P2Q6B4"/>